<organism evidence="1 2">
    <name type="scientific">Euzebya pacifica</name>
    <dbReference type="NCBI Taxonomy" id="1608957"/>
    <lineage>
        <taxon>Bacteria</taxon>
        <taxon>Bacillati</taxon>
        <taxon>Actinomycetota</taxon>
        <taxon>Nitriliruptoria</taxon>
        <taxon>Euzebyales</taxon>
    </lineage>
</organism>
<protein>
    <submittedName>
        <fullName evidence="1">Uncharacterized protein</fullName>
    </submittedName>
</protein>
<dbReference type="KEGG" id="euz:DVS28_a0605"/>
<dbReference type="OrthoDB" id="9830215at2"/>
<dbReference type="AlphaFoldDB" id="A0A346XSW1"/>
<name>A0A346XSW1_9ACTN</name>
<keyword evidence="2" id="KW-1185">Reference proteome</keyword>
<sequence length="152" mass="16698">MSDDLDLELAGRIDELQRTIRAHDAAAADVRSAADQSAAALSQRIRGAVIDAWEPVVNTMTSRGYSAQMELTESPGALLRLRVARTAPTSTLLVSHDRLAQQIVLTDDLRLPASNSERTTRSVEVLDFNAGWLATRTRETALRLVQEWSASR</sequence>
<dbReference type="RefSeq" id="WP_114590135.1">
    <property type="nucleotide sequence ID" value="NZ_CAXIBR010000081.1"/>
</dbReference>
<evidence type="ECO:0000313" key="2">
    <source>
        <dbReference type="Proteomes" id="UP000264006"/>
    </source>
</evidence>
<proteinExistence type="predicted"/>
<dbReference type="Proteomes" id="UP000264006">
    <property type="component" value="Chromosome"/>
</dbReference>
<evidence type="ECO:0000313" key="1">
    <source>
        <dbReference type="EMBL" id="AXV05308.1"/>
    </source>
</evidence>
<accession>A0A346XSW1</accession>
<gene>
    <name evidence="1" type="ORF">DVS28_a0605</name>
</gene>
<reference evidence="1 2" key="1">
    <citation type="submission" date="2018-09" db="EMBL/GenBank/DDBJ databases">
        <title>Complete genome sequence of Euzebya sp. DY32-46 isolated from seawater of Pacific Ocean.</title>
        <authorList>
            <person name="Xu L."/>
            <person name="Wu Y.-H."/>
            <person name="Xu X.-W."/>
        </authorList>
    </citation>
    <scope>NUCLEOTIDE SEQUENCE [LARGE SCALE GENOMIC DNA]</scope>
    <source>
        <strain evidence="1 2">DY32-46</strain>
    </source>
</reference>
<dbReference type="EMBL" id="CP031165">
    <property type="protein sequence ID" value="AXV05308.1"/>
    <property type="molecule type" value="Genomic_DNA"/>
</dbReference>